<feature type="transmembrane region" description="Helical" evidence="1">
    <location>
        <begin position="1232"/>
        <end position="1248"/>
    </location>
</feature>
<reference evidence="3" key="1">
    <citation type="submission" date="2020-04" db="EMBL/GenBank/DDBJ databases">
        <title>Deep metagenomics examines the oral microbiome during advanced dental caries in children, revealing novel taxa and co-occurrences with host molecules.</title>
        <authorList>
            <person name="Baker J.L."/>
            <person name="Morton J.T."/>
            <person name="Dinis M."/>
            <person name="Alvarez R."/>
            <person name="Tran N.C."/>
            <person name="Knight R."/>
            <person name="Edlund A."/>
        </authorList>
    </citation>
    <scope>NUCLEOTIDE SEQUENCE</scope>
    <source>
        <strain evidence="3">JCVI_29_bin.11</strain>
    </source>
</reference>
<evidence type="ECO:0000313" key="3">
    <source>
        <dbReference type="EMBL" id="MBF1659795.1"/>
    </source>
</evidence>
<feature type="domain" description="Tape measure protein N-terminal" evidence="2">
    <location>
        <begin position="132"/>
        <end position="292"/>
    </location>
</feature>
<feature type="transmembrane region" description="Helical" evidence="1">
    <location>
        <begin position="1195"/>
        <end position="1226"/>
    </location>
</feature>
<feature type="transmembrane region" description="Helical" evidence="1">
    <location>
        <begin position="841"/>
        <end position="859"/>
    </location>
</feature>
<feature type="transmembrane region" description="Helical" evidence="1">
    <location>
        <begin position="987"/>
        <end position="1006"/>
    </location>
</feature>
<feature type="transmembrane region" description="Helical" evidence="1">
    <location>
        <begin position="1169"/>
        <end position="1188"/>
    </location>
</feature>
<evidence type="ECO:0000259" key="2">
    <source>
        <dbReference type="Pfam" id="PF20155"/>
    </source>
</evidence>
<dbReference type="Pfam" id="PF20155">
    <property type="entry name" value="TMP_3"/>
    <property type="match status" value="1"/>
</dbReference>
<feature type="transmembrane region" description="Helical" evidence="1">
    <location>
        <begin position="1102"/>
        <end position="1122"/>
    </location>
</feature>
<keyword evidence="1" id="KW-0812">Transmembrane</keyword>
<dbReference type="InterPro" id="IPR013491">
    <property type="entry name" value="Tape_meas_N"/>
</dbReference>
<feature type="transmembrane region" description="Helical" evidence="1">
    <location>
        <begin position="924"/>
        <end position="949"/>
    </location>
</feature>
<feature type="transmembrane region" description="Helical" evidence="1">
    <location>
        <begin position="871"/>
        <end position="888"/>
    </location>
</feature>
<gene>
    <name evidence="3" type="ORF">HXO58_08175</name>
</gene>
<dbReference type="Proteomes" id="UP000713964">
    <property type="component" value="Unassembled WGS sequence"/>
</dbReference>
<dbReference type="SUPFAM" id="SSF48371">
    <property type="entry name" value="ARM repeat"/>
    <property type="match status" value="1"/>
</dbReference>
<feature type="transmembrane region" description="Helical" evidence="1">
    <location>
        <begin position="900"/>
        <end position="918"/>
    </location>
</feature>
<comment type="caution">
    <text evidence="3">The sequence shown here is derived from an EMBL/GenBank/DDBJ whole genome shotgun (WGS) entry which is preliminary data.</text>
</comment>
<organism evidence="3 4">
    <name type="scientific">Rothia mucilaginosa</name>
    <dbReference type="NCBI Taxonomy" id="43675"/>
    <lineage>
        <taxon>Bacteria</taxon>
        <taxon>Bacillati</taxon>
        <taxon>Actinomycetota</taxon>
        <taxon>Actinomycetes</taxon>
        <taxon>Micrococcales</taxon>
        <taxon>Micrococcaceae</taxon>
        <taxon>Rothia</taxon>
    </lineage>
</organism>
<keyword evidence="1" id="KW-0472">Membrane</keyword>
<dbReference type="EMBL" id="JABZXL010000026">
    <property type="protein sequence ID" value="MBF1659795.1"/>
    <property type="molecule type" value="Genomic_DNA"/>
</dbReference>
<accession>A0A930KZE5</accession>
<feature type="transmembrane region" description="Helical" evidence="1">
    <location>
        <begin position="779"/>
        <end position="797"/>
    </location>
</feature>
<name>A0A930KZE5_9MICC</name>
<protein>
    <submittedName>
        <fullName evidence="3">Tape measure protein</fullName>
    </submittedName>
</protein>
<keyword evidence="1" id="KW-1133">Transmembrane helix</keyword>
<feature type="transmembrane region" description="Helical" evidence="1">
    <location>
        <begin position="721"/>
        <end position="742"/>
    </location>
</feature>
<sequence>MSKLDERIVSMKFDNKQFEQGIKQTQASLKNFNSALNFDKATASLGAVSDAAKNVKMDPLLEGVEKARTGFKTFEVAAITALANITSKVVDSALQWTKNLVFNAPMEGFKEYETQINAVQTILANTLKEGTNVQTVNKYLDELNTYADKTIYNFTEMTRNIGTFTAAGVKLEPATKAIKGIANLAALSGSNSQQASQAMYQLSQALAAGRVGLQDWNSVVAAGMAGEQFQNLLKDTAVATGAIDKLDKKSKSMFKNKTFRESLKAGWLTADVLTQALDVMTGSMTKADLMAKGFTAEQAEYYEKLGQTAYKAATEVKTFSQLLETLGEAQGSGWAQTWRIILGDFEEAKELFTWLSDSLGKVIGENADARNQMWQTWRDLGGRTAVVNALKNVLTGIGRILGPIRDAWHAVFPPAMGTTLAAISHGLERLTQGLILSEPNAEKLKRIFQGLFSIFGLVTQAVVAVAKGIGALLNELVSLLPRGNGTILEFIAGLADWVTGLHNSAKESEFFLKQVQKFGDWVHWLVEVATPYFEKAAQAISGFGQDAWRALGEFAQLTRAKLEELKAYFVPRAQEAAQATNEELGKIGAVTAAGGMAGWETLKKWFESTTKAAEEFAKRVRKAWDEASSSFKGLQKKFEKTTGTKDPVSEEYDRLMAGTNLTLGAGIGAGLFVLVQRLSGIAKKVKKNLKSMNDVVEKFGKVVDAVRDHLKALTGAVKAKALLTIAFAIGVLAASVWLLSTIDPGKLAVGLGALTVLLAEVMGMLWVMAKMDGLNGAQFAKLALGLIALGVGVLLLAKAAKNLGEMDPWNLAKGLIAIRLILSGLAKAVDAFPKDNRLQGTALGLIALGVSLILIAQAVKMLGTLRWQDLVKGLAGFAVVLAGLVIFTKTAKLDSLKENGAGQLVLMAGALLVIALAVEKIGSLPLAAATQGVLALTVILAAMGGFMALTKNSKFDASSGLGLVAMAVAMERLVDVVARFGTMDLGVLVQGFAALSLILLAVVYGLKKLDKDALQGGAGLLMLGVAIDLVSRAVERLGNMDILALAQGLGAMVVALAGMVGALILMSKFKVDPKAAASMVILAAAVGLLVPAILLLGAAGLGVVAVGVGAVVVALLALAGTAKLLTPAIAPMKALAIAMLIFASAVAVFGLGVLALGVGLATLGTAGGAGIQVLTAAITSLVSTFPYIGQKLAEALAAFLGTIAANVGPISAGISAIVVAILQVLIDAVPKITELVISVILALCNAIIECTPKLVEAGFALILGLLKGLRDNIGRLVTVAAEAIANFIRGIGENVPKIVNAGMRAMIDLCNGMADAIDRNHQELLAAMSRLGGSILNALWDAVKGGLRSAAGFLWDIGSAIVNGIWEGIKAAGRWFRDSVNGFFKGIVDGVKGVLGIRSPSRVFKQIGGYMMEGLSEGVEDGASDAMRKTDAVAQALADAVENTFSNLNPDELGMELNPVVTPVVNLDAARDSAKALGGLFASPGVRLAAGAQAANPYQRSERALKEPTPTVYKTTNVEFTQNNTSPEALDAFTIYRNTQNQLQQIREAALTY</sequence>
<dbReference type="NCBIfam" id="TIGR02675">
    <property type="entry name" value="tape_meas_nterm"/>
    <property type="match status" value="1"/>
</dbReference>
<feature type="transmembrane region" description="Helical" evidence="1">
    <location>
        <begin position="1077"/>
        <end position="1096"/>
    </location>
</feature>
<feature type="transmembrane region" description="Helical" evidence="1">
    <location>
        <begin position="1134"/>
        <end position="1163"/>
    </location>
</feature>
<proteinExistence type="predicted"/>
<feature type="transmembrane region" description="Helical" evidence="1">
    <location>
        <begin position="1013"/>
        <end position="1030"/>
    </location>
</feature>
<dbReference type="InterPro" id="IPR016024">
    <property type="entry name" value="ARM-type_fold"/>
</dbReference>
<feature type="transmembrane region" description="Helical" evidence="1">
    <location>
        <begin position="748"/>
        <end position="767"/>
    </location>
</feature>
<evidence type="ECO:0000313" key="4">
    <source>
        <dbReference type="Proteomes" id="UP000713964"/>
    </source>
</evidence>
<feature type="transmembrane region" description="Helical" evidence="1">
    <location>
        <begin position="1042"/>
        <end position="1065"/>
    </location>
</feature>
<evidence type="ECO:0000256" key="1">
    <source>
        <dbReference type="SAM" id="Phobius"/>
    </source>
</evidence>